<sequence length="268" mass="28476">MFCRCAASLHDSCACCRLQLLLCRVRGECGRSACSCRSGAVGVGVAGSGLPCVEDACEPVQVRCSWSSSAHFERVCVVKAERACVLCGLRRCWVVARGTALSVKALCAWPCVWLLRWPACLVVRFQVFSAVLADFVCPRGSGGLLCSCARCALANGGLVSIVVLGWLCFVWKCQSRIVVLPLACGRDSCVSPSSAFRRLLEVVVLHYGVVLPGCASLRPSDGVTFPGVVFGSSCLLPSCRCFCMAPLVGGPVCAICRRNGFLLPARLN</sequence>
<proteinExistence type="predicted"/>
<accession>A0A843UER0</accession>
<gene>
    <name evidence="1" type="ORF">Taro_014430</name>
</gene>
<name>A0A843UER0_COLES</name>
<dbReference type="AlphaFoldDB" id="A0A843UER0"/>
<organism evidence="1 2">
    <name type="scientific">Colocasia esculenta</name>
    <name type="common">Wild taro</name>
    <name type="synonym">Arum esculentum</name>
    <dbReference type="NCBI Taxonomy" id="4460"/>
    <lineage>
        <taxon>Eukaryota</taxon>
        <taxon>Viridiplantae</taxon>
        <taxon>Streptophyta</taxon>
        <taxon>Embryophyta</taxon>
        <taxon>Tracheophyta</taxon>
        <taxon>Spermatophyta</taxon>
        <taxon>Magnoliopsida</taxon>
        <taxon>Liliopsida</taxon>
        <taxon>Araceae</taxon>
        <taxon>Aroideae</taxon>
        <taxon>Colocasieae</taxon>
        <taxon>Colocasia</taxon>
    </lineage>
</organism>
<evidence type="ECO:0000313" key="1">
    <source>
        <dbReference type="EMBL" id="MQL81965.1"/>
    </source>
</evidence>
<reference evidence="1" key="1">
    <citation type="submission" date="2017-07" db="EMBL/GenBank/DDBJ databases">
        <title>Taro Niue Genome Assembly and Annotation.</title>
        <authorList>
            <person name="Atibalentja N."/>
            <person name="Keating K."/>
            <person name="Fields C.J."/>
        </authorList>
    </citation>
    <scope>NUCLEOTIDE SEQUENCE</scope>
    <source>
        <strain evidence="1">Niue_2</strain>
        <tissue evidence="1">Leaf</tissue>
    </source>
</reference>
<evidence type="ECO:0000313" key="2">
    <source>
        <dbReference type="Proteomes" id="UP000652761"/>
    </source>
</evidence>
<comment type="caution">
    <text evidence="1">The sequence shown here is derived from an EMBL/GenBank/DDBJ whole genome shotgun (WGS) entry which is preliminary data.</text>
</comment>
<protein>
    <submittedName>
        <fullName evidence="1">Uncharacterized protein</fullName>
    </submittedName>
</protein>
<dbReference type="EMBL" id="NMUH01000600">
    <property type="protein sequence ID" value="MQL81965.1"/>
    <property type="molecule type" value="Genomic_DNA"/>
</dbReference>
<dbReference type="Proteomes" id="UP000652761">
    <property type="component" value="Unassembled WGS sequence"/>
</dbReference>
<keyword evidence="2" id="KW-1185">Reference proteome</keyword>